<evidence type="ECO:0000313" key="2">
    <source>
        <dbReference type="EMBL" id="RKN58425.1"/>
    </source>
</evidence>
<feature type="transmembrane region" description="Helical" evidence="1">
    <location>
        <begin position="199"/>
        <end position="220"/>
    </location>
</feature>
<accession>A0A3B0AD33</accession>
<sequence>MPRCEDVLVEDRLRELADRLRGPARLKADLLTEARHGLLDAVEAYRADGLTAAEAERRAVAEFGSPAQLVPGWQAELAVGALRGLSLRVLTMASVLVAAGDLTWRGSSWSVNGPHPPARYQLLSSSVNVIWLLALALAAAGLLLVPMAARSARPELAALVRLVGAGLTGSLLLGVLSGAGLFGWSVLLWDAAVTWPPMIIGAVLASAGYLWVAGAARNWLLAVR</sequence>
<dbReference type="OrthoDB" id="5187995at2"/>
<protein>
    <submittedName>
        <fullName evidence="2">Uncharacterized protein</fullName>
    </submittedName>
</protein>
<proteinExistence type="predicted"/>
<reference evidence="2 3" key="1">
    <citation type="journal article" date="2015" name="Int. J. Syst. Evol. Microbiol.">
        <title>Micromonospora costi sp. nov., isolated from a leaf of Costus speciosus.</title>
        <authorList>
            <person name="Thawai C."/>
        </authorList>
    </citation>
    <scope>NUCLEOTIDE SEQUENCE [LARGE SCALE GENOMIC DNA]</scope>
    <source>
        <strain evidence="2 3">CS1-12</strain>
    </source>
</reference>
<keyword evidence="1" id="KW-1133">Transmembrane helix</keyword>
<dbReference type="EMBL" id="RBAN01000001">
    <property type="protein sequence ID" value="RKN58425.1"/>
    <property type="molecule type" value="Genomic_DNA"/>
</dbReference>
<comment type="caution">
    <text evidence="2">The sequence shown here is derived from an EMBL/GenBank/DDBJ whole genome shotgun (WGS) entry which is preliminary data.</text>
</comment>
<name>A0A3B0AD33_9ACTN</name>
<organism evidence="2 3">
    <name type="scientific">Micromonospora costi</name>
    <dbReference type="NCBI Taxonomy" id="1530042"/>
    <lineage>
        <taxon>Bacteria</taxon>
        <taxon>Bacillati</taxon>
        <taxon>Actinomycetota</taxon>
        <taxon>Actinomycetes</taxon>
        <taxon>Micromonosporales</taxon>
        <taxon>Micromonosporaceae</taxon>
        <taxon>Micromonospora</taxon>
    </lineage>
</organism>
<keyword evidence="1" id="KW-0472">Membrane</keyword>
<evidence type="ECO:0000256" key="1">
    <source>
        <dbReference type="SAM" id="Phobius"/>
    </source>
</evidence>
<feature type="transmembrane region" description="Helical" evidence="1">
    <location>
        <begin position="159"/>
        <end position="187"/>
    </location>
</feature>
<dbReference type="Proteomes" id="UP000279968">
    <property type="component" value="Unassembled WGS sequence"/>
</dbReference>
<feature type="transmembrane region" description="Helical" evidence="1">
    <location>
        <begin position="129"/>
        <end position="147"/>
    </location>
</feature>
<gene>
    <name evidence="2" type="ORF">D7193_07720</name>
</gene>
<evidence type="ECO:0000313" key="3">
    <source>
        <dbReference type="Proteomes" id="UP000279968"/>
    </source>
</evidence>
<keyword evidence="1" id="KW-0812">Transmembrane</keyword>
<keyword evidence="3" id="KW-1185">Reference proteome</keyword>
<dbReference type="NCBIfam" id="NF038403">
    <property type="entry name" value="perm_prefix_1"/>
    <property type="match status" value="1"/>
</dbReference>
<dbReference type="AlphaFoldDB" id="A0A3B0AD33"/>
<dbReference type="InterPro" id="IPR047928">
    <property type="entry name" value="Perm_prefix_1"/>
</dbReference>